<keyword evidence="4" id="KW-1185">Reference proteome</keyword>
<proteinExistence type="predicted"/>
<reference evidence="3 4" key="1">
    <citation type="submission" date="2019-04" db="EMBL/GenBank/DDBJ databases">
        <title>Sphingomonas psychrotolerans sp. nov., isolated from soil in the Tianshan Mountains, Xinjiang, China.</title>
        <authorList>
            <person name="Luo Y."/>
            <person name="Sheng H."/>
        </authorList>
    </citation>
    <scope>NUCLEOTIDE SEQUENCE [LARGE SCALE GENOMIC DNA]</scope>
    <source>
        <strain evidence="3 4">ZFGT-11</strain>
    </source>
</reference>
<evidence type="ECO:0000256" key="1">
    <source>
        <dbReference type="SAM" id="SignalP"/>
    </source>
</evidence>
<dbReference type="RefSeq" id="WP_135964917.1">
    <property type="nucleotide sequence ID" value="NZ_SRXT01000006.1"/>
</dbReference>
<dbReference type="Pfam" id="PF04575">
    <property type="entry name" value="SlipAM"/>
    <property type="match status" value="1"/>
</dbReference>
<accession>A0A4S1X9G5</accession>
<dbReference type="Gene3D" id="1.25.40.10">
    <property type="entry name" value="Tetratricopeptide repeat domain"/>
    <property type="match status" value="1"/>
</dbReference>
<evidence type="ECO:0000313" key="4">
    <source>
        <dbReference type="Proteomes" id="UP000306147"/>
    </source>
</evidence>
<dbReference type="InterPro" id="IPR011990">
    <property type="entry name" value="TPR-like_helical_dom_sf"/>
</dbReference>
<dbReference type="Proteomes" id="UP000306147">
    <property type="component" value="Unassembled WGS sequence"/>
</dbReference>
<protein>
    <submittedName>
        <fullName evidence="3">DUF560 domain-containing protein</fullName>
    </submittedName>
</protein>
<dbReference type="SUPFAM" id="SSF48452">
    <property type="entry name" value="TPR-like"/>
    <property type="match status" value="1"/>
</dbReference>
<keyword evidence="1" id="KW-0732">Signal</keyword>
<dbReference type="OrthoDB" id="6116449at2"/>
<feature type="signal peptide" evidence="1">
    <location>
        <begin position="1"/>
        <end position="20"/>
    </location>
</feature>
<sequence>MRLALFATLLLAGAGSAAHAQTQRCVDGVCEVQLTPPQLLAGAEKLVALRRFDEARPLIEALKLAPGYSLQTRFLSGFIAAEKGDFRAAADQYKAILADDPNQTRVRLELAKAMMAMGKPQSADKQFRLAGQDRELPPELAKAIRGVRAVIRQKRAWRLDVDFGIAPDSNINNATGADQVTVNLGGYSLPLMLGADAKARSGTGQTATISTGVRLPIASHVSMLVDFDSSGTNYAGADYDDYLVQFAAGPELRLSQTTSVSIEAVGAQRWYGGRLASRQGGVKAGAQAVVGRSDRVGVQLDARRTNALFNPAYDGWQTGLYANWEHALSRSLIGSAGIFGRRDWLTEAAYSSKEIGGSLAVGGELPHGINFSLSGTASRALYDAPMQFFSSEPRRDWRLSARATLGNRGIRVFGFSPELALTYARTDSNVAFYSTDRVRFRVALARYF</sequence>
<dbReference type="InterPro" id="IPR007655">
    <property type="entry name" value="Slam_C"/>
</dbReference>
<dbReference type="EMBL" id="SRXT01000006">
    <property type="protein sequence ID" value="TGX52375.1"/>
    <property type="molecule type" value="Genomic_DNA"/>
</dbReference>
<organism evidence="3 4">
    <name type="scientific">Sphingomonas gei</name>
    <dbReference type="NCBI Taxonomy" id="1395960"/>
    <lineage>
        <taxon>Bacteria</taxon>
        <taxon>Pseudomonadati</taxon>
        <taxon>Pseudomonadota</taxon>
        <taxon>Alphaproteobacteria</taxon>
        <taxon>Sphingomonadales</taxon>
        <taxon>Sphingomonadaceae</taxon>
        <taxon>Sphingomonas</taxon>
    </lineage>
</organism>
<evidence type="ECO:0000313" key="3">
    <source>
        <dbReference type="EMBL" id="TGX52375.1"/>
    </source>
</evidence>
<feature type="domain" description="Surface lipoprotein assembly modifier C-terminal" evidence="2">
    <location>
        <begin position="157"/>
        <end position="448"/>
    </location>
</feature>
<comment type="caution">
    <text evidence="3">The sequence shown here is derived from an EMBL/GenBank/DDBJ whole genome shotgun (WGS) entry which is preliminary data.</text>
</comment>
<dbReference type="AlphaFoldDB" id="A0A4S1X9G5"/>
<gene>
    <name evidence="3" type="ORF">E5A73_16410</name>
</gene>
<feature type="chain" id="PRO_5020332247" evidence="1">
    <location>
        <begin position="21"/>
        <end position="448"/>
    </location>
</feature>
<dbReference type="Pfam" id="PF14559">
    <property type="entry name" value="TPR_19"/>
    <property type="match status" value="1"/>
</dbReference>
<name>A0A4S1X9G5_9SPHN</name>
<evidence type="ECO:0000259" key="2">
    <source>
        <dbReference type="Pfam" id="PF04575"/>
    </source>
</evidence>